<dbReference type="Gene3D" id="1.20.1250.20">
    <property type="entry name" value="MFS general substrate transporter like domains"/>
    <property type="match status" value="1"/>
</dbReference>
<dbReference type="PANTHER" id="PTHR11654">
    <property type="entry name" value="OLIGOPEPTIDE TRANSPORTER-RELATED"/>
    <property type="match status" value="1"/>
</dbReference>
<evidence type="ECO:0000313" key="11">
    <source>
        <dbReference type="Proteomes" id="UP001227230"/>
    </source>
</evidence>
<keyword evidence="11" id="KW-1185">Reference proteome</keyword>
<dbReference type="InterPro" id="IPR036259">
    <property type="entry name" value="MFS_trans_sf"/>
</dbReference>
<comment type="similarity">
    <text evidence="2">Belongs to the major facilitator superfamily. Proton-dependent oligopeptide transporter (POT/PTR) (TC 2.A.17) family.</text>
</comment>
<dbReference type="Proteomes" id="UP001227230">
    <property type="component" value="Chromosome 14"/>
</dbReference>
<evidence type="ECO:0000256" key="8">
    <source>
        <dbReference type="SAM" id="Phobius"/>
    </source>
</evidence>
<keyword evidence="6" id="KW-0342">GTP-binding</keyword>
<sequence length="169" mass="19078">MGMKGCSTLVVVVSLRKFQVEVPVDKSLLYEIVDSESAVTRSHKLDHTKNLRLCTVTQVEELKSIIRLQPIWAIGIVFSTVYSQMGTLLSSKATLWTFALPAPSRFPIGLVIYIFGMLVVGTLELLRMRMVREHNYHEQFSVVEITNSAFESSSMMAKCDIRHGKYMAC</sequence>
<organism evidence="10 11">
    <name type="scientific">Vitis vinifera</name>
    <name type="common">Grape</name>
    <dbReference type="NCBI Taxonomy" id="29760"/>
    <lineage>
        <taxon>Eukaryota</taxon>
        <taxon>Viridiplantae</taxon>
        <taxon>Streptophyta</taxon>
        <taxon>Embryophyta</taxon>
        <taxon>Tracheophyta</taxon>
        <taxon>Spermatophyta</taxon>
        <taxon>Magnoliopsida</taxon>
        <taxon>eudicotyledons</taxon>
        <taxon>Gunneridae</taxon>
        <taxon>Pentapetalae</taxon>
        <taxon>rosids</taxon>
        <taxon>Vitales</taxon>
        <taxon>Vitaceae</taxon>
        <taxon>Viteae</taxon>
        <taxon>Vitis</taxon>
    </lineage>
</organism>
<dbReference type="EMBL" id="CP126661">
    <property type="protein sequence ID" value="WKA03459.1"/>
    <property type="molecule type" value="Genomic_DNA"/>
</dbReference>
<evidence type="ECO:0000259" key="9">
    <source>
        <dbReference type="Pfam" id="PF03953"/>
    </source>
</evidence>
<dbReference type="Pfam" id="PF00854">
    <property type="entry name" value="PTR2"/>
    <property type="match status" value="1"/>
</dbReference>
<evidence type="ECO:0000256" key="4">
    <source>
        <dbReference type="ARBA" id="ARBA00022741"/>
    </source>
</evidence>
<keyword evidence="7 8" id="KW-0472">Membrane</keyword>
<reference evidence="10 11" key="1">
    <citation type="journal article" date="2023" name="Hortic Res">
        <title>The complete reference genome for grapevine (Vitis vinifera L.) genetics and breeding.</title>
        <authorList>
            <person name="Shi X."/>
            <person name="Cao S."/>
            <person name="Wang X."/>
            <person name="Huang S."/>
            <person name="Wang Y."/>
            <person name="Liu Z."/>
            <person name="Liu W."/>
            <person name="Leng X."/>
            <person name="Peng Y."/>
            <person name="Wang N."/>
            <person name="Wang Y."/>
            <person name="Ma Z."/>
            <person name="Xu X."/>
            <person name="Zhang F."/>
            <person name="Xue H."/>
            <person name="Zhong H."/>
            <person name="Wang Y."/>
            <person name="Zhang K."/>
            <person name="Velt A."/>
            <person name="Avia K."/>
            <person name="Holtgrawe D."/>
            <person name="Grimplet J."/>
            <person name="Matus J.T."/>
            <person name="Ware D."/>
            <person name="Wu X."/>
            <person name="Wang H."/>
            <person name="Liu C."/>
            <person name="Fang Y."/>
            <person name="Rustenholz C."/>
            <person name="Cheng Z."/>
            <person name="Xiao H."/>
            <person name="Zhou Y."/>
        </authorList>
    </citation>
    <scope>NUCLEOTIDE SEQUENCE [LARGE SCALE GENOMIC DNA]</scope>
    <source>
        <strain evidence="11">cv. Pinot noir / PN40024</strain>
        <tissue evidence="10">Leaf</tissue>
    </source>
</reference>
<feature type="transmembrane region" description="Helical" evidence="8">
    <location>
        <begin position="106"/>
        <end position="126"/>
    </location>
</feature>
<dbReference type="InterPro" id="IPR037103">
    <property type="entry name" value="Tubulin/FtsZ-like_C"/>
</dbReference>
<dbReference type="InterPro" id="IPR008280">
    <property type="entry name" value="Tub_FtsZ_C"/>
</dbReference>
<evidence type="ECO:0000256" key="5">
    <source>
        <dbReference type="ARBA" id="ARBA00022989"/>
    </source>
</evidence>
<evidence type="ECO:0000256" key="3">
    <source>
        <dbReference type="ARBA" id="ARBA00022692"/>
    </source>
</evidence>
<gene>
    <name evidence="10" type="ORF">VitviT2T_021566</name>
</gene>
<evidence type="ECO:0000256" key="6">
    <source>
        <dbReference type="ARBA" id="ARBA00023134"/>
    </source>
</evidence>
<dbReference type="InterPro" id="IPR000109">
    <property type="entry name" value="POT_fam"/>
</dbReference>
<evidence type="ECO:0000256" key="1">
    <source>
        <dbReference type="ARBA" id="ARBA00004141"/>
    </source>
</evidence>
<dbReference type="SUPFAM" id="SSF55307">
    <property type="entry name" value="Tubulin C-terminal domain-like"/>
    <property type="match status" value="1"/>
</dbReference>
<dbReference type="Pfam" id="PF03953">
    <property type="entry name" value="Tubulin_C"/>
    <property type="match status" value="1"/>
</dbReference>
<accession>A0ABY9D7W8</accession>
<comment type="subcellular location">
    <subcellularLocation>
        <location evidence="1">Membrane</location>
        <topology evidence="1">Multi-pass membrane protein</topology>
    </subcellularLocation>
</comment>
<proteinExistence type="inferred from homology"/>
<protein>
    <recommendedName>
        <fullName evidence="9">Tubulin/FtsZ 2-layer sandwich domain-containing protein</fullName>
    </recommendedName>
</protein>
<keyword evidence="3 8" id="KW-0812">Transmembrane</keyword>
<dbReference type="InterPro" id="IPR018316">
    <property type="entry name" value="Tubulin/FtsZ_2-layer-sand-dom"/>
</dbReference>
<evidence type="ECO:0000256" key="7">
    <source>
        <dbReference type="ARBA" id="ARBA00023136"/>
    </source>
</evidence>
<evidence type="ECO:0000256" key="2">
    <source>
        <dbReference type="ARBA" id="ARBA00005982"/>
    </source>
</evidence>
<evidence type="ECO:0000313" key="10">
    <source>
        <dbReference type="EMBL" id="WKA03459.1"/>
    </source>
</evidence>
<name>A0ABY9D7W8_VITVI</name>
<feature type="transmembrane region" description="Helical" evidence="8">
    <location>
        <begin position="71"/>
        <end position="91"/>
    </location>
</feature>
<keyword evidence="5 8" id="KW-1133">Transmembrane helix</keyword>
<keyword evidence="4" id="KW-0547">Nucleotide-binding</keyword>
<dbReference type="Gene3D" id="3.30.1330.20">
    <property type="entry name" value="Tubulin/FtsZ, C-terminal domain"/>
    <property type="match status" value="1"/>
</dbReference>
<feature type="domain" description="Tubulin/FtsZ 2-layer sandwich" evidence="9">
    <location>
        <begin position="132"/>
        <end position="169"/>
    </location>
</feature>